<organism evidence="3 4">
    <name type="scientific">Exophiala bonariae</name>
    <dbReference type="NCBI Taxonomy" id="1690606"/>
    <lineage>
        <taxon>Eukaryota</taxon>
        <taxon>Fungi</taxon>
        <taxon>Dikarya</taxon>
        <taxon>Ascomycota</taxon>
        <taxon>Pezizomycotina</taxon>
        <taxon>Eurotiomycetes</taxon>
        <taxon>Chaetothyriomycetidae</taxon>
        <taxon>Chaetothyriales</taxon>
        <taxon>Herpotrichiellaceae</taxon>
        <taxon>Exophiala</taxon>
    </lineage>
</organism>
<feature type="region of interest" description="Disordered" evidence="2">
    <location>
        <begin position="416"/>
        <end position="468"/>
    </location>
</feature>
<dbReference type="AlphaFoldDB" id="A0AAV9MWI7"/>
<dbReference type="PANTHER" id="PTHR38120">
    <property type="entry name" value="EXPRESSED PROTEIN"/>
    <property type="match status" value="1"/>
</dbReference>
<feature type="compositionally biased region" description="Basic and acidic residues" evidence="2">
    <location>
        <begin position="200"/>
        <end position="214"/>
    </location>
</feature>
<dbReference type="Proteomes" id="UP001358417">
    <property type="component" value="Unassembled WGS sequence"/>
</dbReference>
<protein>
    <recommendedName>
        <fullName evidence="5">M protein, serotype 2.1</fullName>
    </recommendedName>
</protein>
<evidence type="ECO:0000313" key="4">
    <source>
        <dbReference type="Proteomes" id="UP001358417"/>
    </source>
</evidence>
<comment type="caution">
    <text evidence="3">The sequence shown here is derived from an EMBL/GenBank/DDBJ whole genome shotgun (WGS) entry which is preliminary data.</text>
</comment>
<sequence>MSTPSTRKPIGNPANNPTNAPPRRTPNENSPNRPPVASAVPSSTAQGLARTPSLRQTRLARRPTNRMSNSFTSPDAEPEDEDTKSANAQLIADLKEQVLRAEQASDQYRKQLEVMQKRLDDAAGEQTTAEERDYQRQSEIDRLRVEYKDSIRQYRELELAYDADKNTFLHERERQADKEVELEAKISRLTATLRARDVDRTTASRSGTDLKNDVDSAIQGASTPDHSEALRQKDGAIEALRLDLAEAQLKLAEQEHVGDGRVQTLEKALMELKVHSARLLEENESFTMLLSEKTLKGDFLHDSGGDMSGMSTLAEELESSGEDTEGQTDAYKKLEGENRSLRDQNKALALYVDKIIGRLLQHEGFEHIIHDKDDPPKPPAKATPIEKALPATPDQHPAPAAASVSGVANGLLQRARSVVSRPGGKARPMSYAQPSAPSPTANENPETAPSIPIGRGHRRARSDQAQVDMAAAGAAAAVVHQMNRSSTMRTTSGGPLSPGIRPLSPQLSQNRQSYFGPSTNRTASASGQQNGSSANSVTSDHSDEQRSATDGSSTAQSTVAPNQPNIPGAVMKQNHLRPLRLVQEQVATEEELAKRANRGSWMGWLRGNTPEAQND</sequence>
<dbReference type="PANTHER" id="PTHR38120:SF1">
    <property type="entry name" value="M PROTEIN, SEROTYPE 2.1"/>
    <property type="match status" value="1"/>
</dbReference>
<feature type="compositionally biased region" description="Polar residues" evidence="2">
    <location>
        <begin position="432"/>
        <end position="447"/>
    </location>
</feature>
<dbReference type="RefSeq" id="XP_064701415.1">
    <property type="nucleotide sequence ID" value="XM_064852440.1"/>
</dbReference>
<feature type="coiled-coil region" evidence="1">
    <location>
        <begin position="87"/>
        <end position="160"/>
    </location>
</feature>
<feature type="compositionally biased region" description="Low complexity" evidence="2">
    <location>
        <begin position="523"/>
        <end position="536"/>
    </location>
</feature>
<evidence type="ECO:0000313" key="3">
    <source>
        <dbReference type="EMBL" id="KAK5045804.1"/>
    </source>
</evidence>
<evidence type="ECO:0000256" key="2">
    <source>
        <dbReference type="SAM" id="MobiDB-lite"/>
    </source>
</evidence>
<keyword evidence="4" id="KW-1185">Reference proteome</keyword>
<feature type="coiled-coil region" evidence="1">
    <location>
        <begin position="230"/>
        <end position="282"/>
    </location>
</feature>
<accession>A0AAV9MWI7</accession>
<feature type="region of interest" description="Disordered" evidence="2">
    <location>
        <begin position="369"/>
        <end position="403"/>
    </location>
</feature>
<feature type="region of interest" description="Disordered" evidence="2">
    <location>
        <begin position="200"/>
        <end position="229"/>
    </location>
</feature>
<feature type="region of interest" description="Disordered" evidence="2">
    <location>
        <begin position="484"/>
        <end position="569"/>
    </location>
</feature>
<feature type="region of interest" description="Disordered" evidence="2">
    <location>
        <begin position="1"/>
        <end position="87"/>
    </location>
</feature>
<evidence type="ECO:0008006" key="5">
    <source>
        <dbReference type="Google" id="ProtNLM"/>
    </source>
</evidence>
<name>A0AAV9MWI7_9EURO</name>
<gene>
    <name evidence="3" type="ORF">LTR84_008897</name>
</gene>
<feature type="compositionally biased region" description="Polar residues" evidence="2">
    <location>
        <begin position="505"/>
        <end position="522"/>
    </location>
</feature>
<feature type="compositionally biased region" description="Polar residues" evidence="2">
    <location>
        <begin position="548"/>
        <end position="565"/>
    </location>
</feature>
<dbReference type="EMBL" id="JAVRRD010000034">
    <property type="protein sequence ID" value="KAK5045804.1"/>
    <property type="molecule type" value="Genomic_DNA"/>
</dbReference>
<feature type="compositionally biased region" description="Polar residues" evidence="2">
    <location>
        <begin position="484"/>
        <end position="494"/>
    </location>
</feature>
<evidence type="ECO:0000256" key="1">
    <source>
        <dbReference type="SAM" id="Coils"/>
    </source>
</evidence>
<dbReference type="GeneID" id="89977059"/>
<keyword evidence="1" id="KW-0175">Coiled coil</keyword>
<proteinExistence type="predicted"/>
<reference evidence="3 4" key="1">
    <citation type="submission" date="2023-08" db="EMBL/GenBank/DDBJ databases">
        <title>Black Yeasts Isolated from many extreme environments.</title>
        <authorList>
            <person name="Coleine C."/>
            <person name="Stajich J.E."/>
            <person name="Selbmann L."/>
        </authorList>
    </citation>
    <scope>NUCLEOTIDE SEQUENCE [LARGE SCALE GENOMIC DNA]</scope>
    <source>
        <strain evidence="3 4">CCFEE 5792</strain>
    </source>
</reference>